<name>A0A8S5NI14_9VIRU</name>
<evidence type="ECO:0000313" key="1">
    <source>
        <dbReference type="EMBL" id="DAD93840.1"/>
    </source>
</evidence>
<sequence length="65" mass="7566">MTDRVTLNVRIDKKMKIERLAMEASLKVGRTVKWTELMDILMTEFGKDAQAMLINREQNKSRPNA</sequence>
<protein>
    <submittedName>
        <fullName evidence="1">Uncharacterized protein</fullName>
    </submittedName>
</protein>
<proteinExistence type="predicted"/>
<organism evidence="1">
    <name type="scientific">Inoviridae sp. ctPjN3</name>
    <dbReference type="NCBI Taxonomy" id="2826761"/>
    <lineage>
        <taxon>Viruses</taxon>
        <taxon>Monodnaviria</taxon>
        <taxon>Loebvirae</taxon>
        <taxon>Hofneiviricota</taxon>
        <taxon>Faserviricetes</taxon>
        <taxon>Tubulavirales</taxon>
        <taxon>Inoviridae</taxon>
    </lineage>
</organism>
<reference evidence="1" key="1">
    <citation type="journal article" date="2021" name="Proc. Natl. Acad. Sci. U.S.A.">
        <title>A Catalog of Tens of Thousands of Viruses from Human Metagenomes Reveals Hidden Associations with Chronic Diseases.</title>
        <authorList>
            <person name="Tisza M.J."/>
            <person name="Buck C.B."/>
        </authorList>
    </citation>
    <scope>NUCLEOTIDE SEQUENCE</scope>
    <source>
        <strain evidence="1">CtPjN3</strain>
    </source>
</reference>
<accession>A0A8S5NI14</accession>
<dbReference type="EMBL" id="BK015168">
    <property type="protein sequence ID" value="DAD93840.1"/>
    <property type="molecule type" value="Genomic_DNA"/>
</dbReference>